<accession>U5DK72</accession>
<dbReference type="Gene3D" id="3.30.540.10">
    <property type="entry name" value="Fructose-1,6-Bisphosphatase, subunit A, domain 1"/>
    <property type="match status" value="1"/>
</dbReference>
<evidence type="ECO:0000256" key="4">
    <source>
        <dbReference type="PIRSR" id="PIRSR600760-2"/>
    </source>
</evidence>
<dbReference type="PROSITE" id="PS00629">
    <property type="entry name" value="IMP_1"/>
    <property type="match status" value="1"/>
</dbReference>
<evidence type="ECO:0000313" key="6">
    <source>
        <dbReference type="Proteomes" id="UP000016960"/>
    </source>
</evidence>
<dbReference type="InterPro" id="IPR020583">
    <property type="entry name" value="Inositol_monoP_metal-BS"/>
</dbReference>
<feature type="binding site" evidence="4">
    <location>
        <position position="85"/>
    </location>
    <ligand>
        <name>Mg(2+)</name>
        <dbReference type="ChEBI" id="CHEBI:18420"/>
        <label>1</label>
        <note>catalytic</note>
    </ligand>
</feature>
<dbReference type="Gene3D" id="3.40.190.80">
    <property type="match status" value="1"/>
</dbReference>
<dbReference type="OrthoDB" id="9772456at2"/>
<dbReference type="RefSeq" id="WP_022607753.1">
    <property type="nucleotide sequence ID" value="NZ_ASSJ01000060.1"/>
</dbReference>
<keyword evidence="3 4" id="KW-0460">Magnesium</keyword>
<keyword evidence="6" id="KW-1185">Reference proteome</keyword>
<organism evidence="5 6">
    <name type="scientific">Rubidibacter lacunae KORDI 51-2</name>
    <dbReference type="NCBI Taxonomy" id="582515"/>
    <lineage>
        <taxon>Bacteria</taxon>
        <taxon>Bacillati</taxon>
        <taxon>Cyanobacteriota</taxon>
        <taxon>Cyanophyceae</taxon>
        <taxon>Oscillatoriophycideae</taxon>
        <taxon>Chroococcales</taxon>
        <taxon>Aphanothecaceae</taxon>
        <taxon>Rubidibacter</taxon>
    </lineage>
</organism>
<dbReference type="EMBL" id="ASSJ01000060">
    <property type="protein sequence ID" value="ERN40974.1"/>
    <property type="molecule type" value="Genomic_DNA"/>
</dbReference>
<proteinExistence type="predicted"/>
<gene>
    <name evidence="5" type="ORF">KR51_00024790</name>
</gene>
<keyword evidence="2 5" id="KW-0378">Hydrolase</keyword>
<dbReference type="SUPFAM" id="SSF56655">
    <property type="entry name" value="Carbohydrate phosphatase"/>
    <property type="match status" value="1"/>
</dbReference>
<evidence type="ECO:0000256" key="2">
    <source>
        <dbReference type="ARBA" id="ARBA00022801"/>
    </source>
</evidence>
<evidence type="ECO:0000313" key="5">
    <source>
        <dbReference type="EMBL" id="ERN40974.1"/>
    </source>
</evidence>
<comment type="cofactor">
    <cofactor evidence="4">
        <name>Mg(2+)</name>
        <dbReference type="ChEBI" id="CHEBI:18420"/>
    </cofactor>
</comment>
<feature type="binding site" evidence="4">
    <location>
        <position position="88"/>
    </location>
    <ligand>
        <name>Mg(2+)</name>
        <dbReference type="ChEBI" id="CHEBI:18420"/>
        <label>1</label>
        <note>catalytic</note>
    </ligand>
</feature>
<keyword evidence="1 4" id="KW-0479">Metal-binding</keyword>
<dbReference type="GO" id="GO:0006020">
    <property type="term" value="P:inositol metabolic process"/>
    <property type="evidence" value="ECO:0007669"/>
    <property type="project" value="TreeGrafter"/>
</dbReference>
<dbReference type="eggNOG" id="COG0483">
    <property type="taxonomic scope" value="Bacteria"/>
</dbReference>
<name>U5DK72_9CHRO</name>
<dbReference type="InterPro" id="IPR000760">
    <property type="entry name" value="Inositol_monophosphatase-like"/>
</dbReference>
<dbReference type="InParanoid" id="U5DK72"/>
<comment type="caution">
    <text evidence="5">The sequence shown here is derived from an EMBL/GenBank/DDBJ whole genome shotgun (WGS) entry which is preliminary data.</text>
</comment>
<protein>
    <submittedName>
        <fullName evidence="5">Archaeal fructose-1,6-bisphosphatase</fullName>
        <ecNumber evidence="5">3.1.3.25</ecNumber>
    </submittedName>
</protein>
<dbReference type="GO" id="GO:0008934">
    <property type="term" value="F:inositol monophosphate 1-phosphatase activity"/>
    <property type="evidence" value="ECO:0007669"/>
    <property type="project" value="TreeGrafter"/>
</dbReference>
<feature type="binding site" evidence="4">
    <location>
        <position position="210"/>
    </location>
    <ligand>
        <name>Mg(2+)</name>
        <dbReference type="ChEBI" id="CHEBI:18420"/>
        <label>1</label>
        <note>catalytic</note>
    </ligand>
</feature>
<dbReference type="PANTHER" id="PTHR20854:SF4">
    <property type="entry name" value="INOSITOL-1-MONOPHOSPHATASE-RELATED"/>
    <property type="match status" value="1"/>
</dbReference>
<dbReference type="EC" id="3.1.3.25" evidence="5"/>
<dbReference type="PANTHER" id="PTHR20854">
    <property type="entry name" value="INOSITOL MONOPHOSPHATASE"/>
    <property type="match status" value="1"/>
</dbReference>
<reference evidence="5 6" key="1">
    <citation type="submission" date="2013-05" db="EMBL/GenBank/DDBJ databases">
        <title>Draft genome sequence of Rubidibacter lacunae KORDI 51-2.</title>
        <authorList>
            <person name="Choi D.H."/>
            <person name="Noh J.H."/>
            <person name="Kwon K.-K."/>
            <person name="Lee J.-H."/>
            <person name="Ryu J.-Y."/>
        </authorList>
    </citation>
    <scope>NUCLEOTIDE SEQUENCE [LARGE SCALE GENOMIC DNA]</scope>
    <source>
        <strain evidence="5 6">KORDI 51-2</strain>
    </source>
</reference>
<dbReference type="CDD" id="cd01643">
    <property type="entry name" value="Bacterial_IMPase_like_2"/>
    <property type="match status" value="1"/>
</dbReference>
<dbReference type="PRINTS" id="PR00377">
    <property type="entry name" value="IMPHPHTASES"/>
</dbReference>
<feature type="binding site" evidence="4">
    <location>
        <position position="87"/>
    </location>
    <ligand>
        <name>Mg(2+)</name>
        <dbReference type="ChEBI" id="CHEBI:18420"/>
        <label>1</label>
        <note>catalytic</note>
    </ligand>
</feature>
<dbReference type="STRING" id="582515.KR51_00024790"/>
<dbReference type="Proteomes" id="UP000016960">
    <property type="component" value="Unassembled WGS sequence"/>
</dbReference>
<evidence type="ECO:0000256" key="3">
    <source>
        <dbReference type="ARBA" id="ARBA00022842"/>
    </source>
</evidence>
<dbReference type="GO" id="GO:0007165">
    <property type="term" value="P:signal transduction"/>
    <property type="evidence" value="ECO:0007669"/>
    <property type="project" value="TreeGrafter"/>
</dbReference>
<feature type="binding site" evidence="4">
    <location>
        <position position="69"/>
    </location>
    <ligand>
        <name>Mg(2+)</name>
        <dbReference type="ChEBI" id="CHEBI:18420"/>
        <label>1</label>
        <note>catalytic</note>
    </ligand>
</feature>
<dbReference type="Pfam" id="PF00459">
    <property type="entry name" value="Inositol_P"/>
    <property type="match status" value="1"/>
</dbReference>
<dbReference type="GO" id="GO:0046872">
    <property type="term" value="F:metal ion binding"/>
    <property type="evidence" value="ECO:0007669"/>
    <property type="project" value="UniProtKB-KW"/>
</dbReference>
<sequence length="274" mass="29373">MSTSPDWTRFEAFARALTARVGERLLAFGDAAVEQKADGSLVTEADLWADGEIRAAIAAEFPEHGVITEETEHLFSGTEWCWVVDPIDGTTNFTRGIPIWGTSMGLLYCGTPVFGLVHFPPLQQTFHGIWIGDSGLDGQSGAFLNGKPIRTSPDEPSSNHLFNACTRSTSVLQPSLPCKSRVVGVCTYSFLLVATGAVLAAVEAIPKVWDIAATWAILQAAGGTFEQLGSEPVFPLQTGRDYGSQALPSLVASRPAVATVFAPLVESVWKNSRF</sequence>
<dbReference type="PATRIC" id="fig|582515.4.peg.2796"/>
<evidence type="ECO:0000256" key="1">
    <source>
        <dbReference type="ARBA" id="ARBA00022723"/>
    </source>
</evidence>
<dbReference type="AlphaFoldDB" id="U5DK72"/>